<dbReference type="InterPro" id="IPR005467">
    <property type="entry name" value="His_kinase_dom"/>
</dbReference>
<keyword evidence="11" id="KW-0067">ATP-binding</keyword>
<evidence type="ECO:0000256" key="11">
    <source>
        <dbReference type="ARBA" id="ARBA00022840"/>
    </source>
</evidence>
<comment type="subcellular location">
    <subcellularLocation>
        <location evidence="2">Cell inner membrane</location>
        <topology evidence="2">Multi-pass membrane protein</topology>
    </subcellularLocation>
</comment>
<dbReference type="Pfam" id="PF02518">
    <property type="entry name" value="HATPase_c"/>
    <property type="match status" value="1"/>
</dbReference>
<keyword evidence="9" id="KW-0547">Nucleotide-binding</keyword>
<dbReference type="EMBL" id="CP062941">
    <property type="protein sequence ID" value="QOL52026.1"/>
    <property type="molecule type" value="Genomic_DNA"/>
</dbReference>
<dbReference type="RefSeq" id="WP_193688994.1">
    <property type="nucleotide sequence ID" value="NZ_CP062941.1"/>
</dbReference>
<dbReference type="SMART" id="SM00304">
    <property type="entry name" value="HAMP"/>
    <property type="match status" value="1"/>
</dbReference>
<keyword evidence="6" id="KW-0597">Phosphoprotein</keyword>
<dbReference type="GO" id="GO:0005524">
    <property type="term" value="F:ATP binding"/>
    <property type="evidence" value="ECO:0007669"/>
    <property type="project" value="UniProtKB-KW"/>
</dbReference>
<dbReference type="Pfam" id="PF16524">
    <property type="entry name" value="RisS_PPD"/>
    <property type="match status" value="1"/>
</dbReference>
<dbReference type="Gene3D" id="1.10.287.130">
    <property type="match status" value="1"/>
</dbReference>
<evidence type="ECO:0000256" key="6">
    <source>
        <dbReference type="ARBA" id="ARBA00022553"/>
    </source>
</evidence>
<organism evidence="17 18">
    <name type="scientific">Massilia litorea</name>
    <dbReference type="NCBI Taxonomy" id="2769491"/>
    <lineage>
        <taxon>Bacteria</taxon>
        <taxon>Pseudomonadati</taxon>
        <taxon>Pseudomonadota</taxon>
        <taxon>Betaproteobacteria</taxon>
        <taxon>Burkholderiales</taxon>
        <taxon>Oxalobacteraceae</taxon>
        <taxon>Telluria group</taxon>
        <taxon>Massilia</taxon>
    </lineage>
</organism>
<dbReference type="PROSITE" id="PS50109">
    <property type="entry name" value="HIS_KIN"/>
    <property type="match status" value="1"/>
</dbReference>
<evidence type="ECO:0000259" key="16">
    <source>
        <dbReference type="PROSITE" id="PS50885"/>
    </source>
</evidence>
<reference evidence="17 18" key="1">
    <citation type="submission" date="2020-10" db="EMBL/GenBank/DDBJ databases">
        <title>Genome sequencing of Massilia sp. LPB0304.</title>
        <authorList>
            <person name="Kim J."/>
        </authorList>
    </citation>
    <scope>NUCLEOTIDE SEQUENCE [LARGE SCALE GENOMIC DNA]</scope>
    <source>
        <strain evidence="17 18">LPB0304</strain>
    </source>
</reference>
<evidence type="ECO:0000256" key="2">
    <source>
        <dbReference type="ARBA" id="ARBA00004429"/>
    </source>
</evidence>
<sequence>MNWMRSGLFWRTFFLLSLLTTLSMGSWIGMLNVFQRGPQVQQTAELVVSVVTITKAALTHSAPDLRRELLLELVSNEGIRIFALEDTDKVDPPPSNALMPEIAAAVREKLGPQTRFSSRVNGVPGFYISFNIEDDEYWLMLERERIAGLTRVQWFGWASVVGIMSLLGAAFISSLINLPLARLTAAARVIAKGERPAPLPEKGSREIIEANRSFNQMVEDLAQVEKDRAVILAGISHDLRTPLARMQLELEMASLSTDAREGMQSDIAQMDAIIGQFLDYAKPTEASSFVPVEVSHLLADCAQHATRLPGMRVSTDIEDDVQVLGNEIDLRRVINNVVENARRYGRTPGEEFTQLDFACHVRTTAQGRRAVVEIADHGPGVPDDQINQLLKPFTRLDTARGQANGAGLGLAIVERVVSRHNAELTVRNREGGGLLVQLALPLAS</sequence>
<dbReference type="InterPro" id="IPR032408">
    <property type="entry name" value="RisS_PPD"/>
</dbReference>
<dbReference type="InterPro" id="IPR050980">
    <property type="entry name" value="2C_sensor_his_kinase"/>
</dbReference>
<dbReference type="InterPro" id="IPR003660">
    <property type="entry name" value="HAMP_dom"/>
</dbReference>
<dbReference type="Pfam" id="PF00672">
    <property type="entry name" value="HAMP"/>
    <property type="match status" value="1"/>
</dbReference>
<keyword evidence="7" id="KW-0808">Transferase</keyword>
<dbReference type="InterPro" id="IPR003594">
    <property type="entry name" value="HATPase_dom"/>
</dbReference>
<evidence type="ECO:0000259" key="15">
    <source>
        <dbReference type="PROSITE" id="PS50109"/>
    </source>
</evidence>
<dbReference type="CDD" id="cd06225">
    <property type="entry name" value="HAMP"/>
    <property type="match status" value="1"/>
</dbReference>
<evidence type="ECO:0000256" key="8">
    <source>
        <dbReference type="ARBA" id="ARBA00022692"/>
    </source>
</evidence>
<dbReference type="Gene3D" id="3.30.565.10">
    <property type="entry name" value="Histidine kinase-like ATPase, C-terminal domain"/>
    <property type="match status" value="1"/>
</dbReference>
<accession>A0A7L9UD25</accession>
<name>A0A7L9UD25_9BURK</name>
<keyword evidence="5" id="KW-0997">Cell inner membrane</keyword>
<keyword evidence="4" id="KW-1003">Cell membrane</keyword>
<keyword evidence="13" id="KW-0902">Two-component regulatory system</keyword>
<dbReference type="GO" id="GO:0005886">
    <property type="term" value="C:plasma membrane"/>
    <property type="evidence" value="ECO:0007669"/>
    <property type="project" value="UniProtKB-SubCell"/>
</dbReference>
<evidence type="ECO:0000256" key="4">
    <source>
        <dbReference type="ARBA" id="ARBA00022475"/>
    </source>
</evidence>
<keyword evidence="10" id="KW-0418">Kinase</keyword>
<dbReference type="GO" id="GO:0000155">
    <property type="term" value="F:phosphorelay sensor kinase activity"/>
    <property type="evidence" value="ECO:0007669"/>
    <property type="project" value="InterPro"/>
</dbReference>
<keyword evidence="18" id="KW-1185">Reference proteome</keyword>
<protein>
    <recommendedName>
        <fullName evidence="3">histidine kinase</fullName>
        <ecNumber evidence="3">2.7.13.3</ecNumber>
    </recommendedName>
</protein>
<dbReference type="PANTHER" id="PTHR44936:SF5">
    <property type="entry name" value="SENSOR HISTIDINE KINASE ENVZ"/>
    <property type="match status" value="1"/>
</dbReference>
<keyword evidence="8" id="KW-0812">Transmembrane</keyword>
<evidence type="ECO:0000256" key="5">
    <source>
        <dbReference type="ARBA" id="ARBA00022519"/>
    </source>
</evidence>
<gene>
    <name evidence="17" type="ORF">LPB04_13615</name>
</gene>
<dbReference type="InterPro" id="IPR004358">
    <property type="entry name" value="Sig_transdc_His_kin-like_C"/>
</dbReference>
<dbReference type="PRINTS" id="PR00344">
    <property type="entry name" value="BCTRLSENSOR"/>
</dbReference>
<comment type="catalytic activity">
    <reaction evidence="1">
        <text>ATP + protein L-histidine = ADP + protein N-phospho-L-histidine.</text>
        <dbReference type="EC" id="2.7.13.3"/>
    </reaction>
</comment>
<dbReference type="Gene3D" id="1.10.8.500">
    <property type="entry name" value="HAMP domain in histidine kinase"/>
    <property type="match status" value="1"/>
</dbReference>
<dbReference type="SMART" id="SM00388">
    <property type="entry name" value="HisKA"/>
    <property type="match status" value="1"/>
</dbReference>
<dbReference type="AlphaFoldDB" id="A0A7L9UD25"/>
<evidence type="ECO:0000256" key="1">
    <source>
        <dbReference type="ARBA" id="ARBA00000085"/>
    </source>
</evidence>
<evidence type="ECO:0000256" key="9">
    <source>
        <dbReference type="ARBA" id="ARBA00022741"/>
    </source>
</evidence>
<feature type="domain" description="HAMP" evidence="16">
    <location>
        <begin position="174"/>
        <end position="226"/>
    </location>
</feature>
<dbReference type="KEGG" id="mlir:LPB04_13615"/>
<feature type="domain" description="Histidine kinase" evidence="15">
    <location>
        <begin position="234"/>
        <end position="444"/>
    </location>
</feature>
<dbReference type="PANTHER" id="PTHR44936">
    <property type="entry name" value="SENSOR PROTEIN CREC"/>
    <property type="match status" value="1"/>
</dbReference>
<evidence type="ECO:0000256" key="7">
    <source>
        <dbReference type="ARBA" id="ARBA00022679"/>
    </source>
</evidence>
<dbReference type="SUPFAM" id="SSF55874">
    <property type="entry name" value="ATPase domain of HSP90 chaperone/DNA topoisomerase II/histidine kinase"/>
    <property type="match status" value="1"/>
</dbReference>
<dbReference type="SUPFAM" id="SSF47384">
    <property type="entry name" value="Homodimeric domain of signal transducing histidine kinase"/>
    <property type="match status" value="1"/>
</dbReference>
<dbReference type="InterPro" id="IPR003661">
    <property type="entry name" value="HisK_dim/P_dom"/>
</dbReference>
<dbReference type="PROSITE" id="PS50885">
    <property type="entry name" value="HAMP"/>
    <property type="match status" value="1"/>
</dbReference>
<evidence type="ECO:0000256" key="14">
    <source>
        <dbReference type="ARBA" id="ARBA00023136"/>
    </source>
</evidence>
<dbReference type="SUPFAM" id="SSF158472">
    <property type="entry name" value="HAMP domain-like"/>
    <property type="match status" value="1"/>
</dbReference>
<dbReference type="InterPro" id="IPR038421">
    <property type="entry name" value="RisS_PPD_sf"/>
</dbReference>
<dbReference type="InterPro" id="IPR036890">
    <property type="entry name" value="HATPase_C_sf"/>
</dbReference>
<evidence type="ECO:0000256" key="3">
    <source>
        <dbReference type="ARBA" id="ARBA00012438"/>
    </source>
</evidence>
<evidence type="ECO:0000256" key="10">
    <source>
        <dbReference type="ARBA" id="ARBA00022777"/>
    </source>
</evidence>
<dbReference type="SMART" id="SM00387">
    <property type="entry name" value="HATPase_c"/>
    <property type="match status" value="1"/>
</dbReference>
<proteinExistence type="predicted"/>
<dbReference type="CDD" id="cd00082">
    <property type="entry name" value="HisKA"/>
    <property type="match status" value="1"/>
</dbReference>
<dbReference type="Proteomes" id="UP000593875">
    <property type="component" value="Chromosome"/>
</dbReference>
<dbReference type="InterPro" id="IPR036097">
    <property type="entry name" value="HisK_dim/P_sf"/>
</dbReference>
<evidence type="ECO:0000256" key="13">
    <source>
        <dbReference type="ARBA" id="ARBA00023012"/>
    </source>
</evidence>
<dbReference type="Gene3D" id="3.30.450.300">
    <property type="entry name" value="Sensor histidine kinase RisS, periplasmic domain"/>
    <property type="match status" value="1"/>
</dbReference>
<dbReference type="Pfam" id="PF00512">
    <property type="entry name" value="HisKA"/>
    <property type="match status" value="1"/>
</dbReference>
<keyword evidence="12" id="KW-1133">Transmembrane helix</keyword>
<keyword evidence="14" id="KW-0472">Membrane</keyword>
<evidence type="ECO:0000313" key="18">
    <source>
        <dbReference type="Proteomes" id="UP000593875"/>
    </source>
</evidence>
<dbReference type="EC" id="2.7.13.3" evidence="3"/>
<evidence type="ECO:0000256" key="12">
    <source>
        <dbReference type="ARBA" id="ARBA00022989"/>
    </source>
</evidence>
<evidence type="ECO:0000313" key="17">
    <source>
        <dbReference type="EMBL" id="QOL52026.1"/>
    </source>
</evidence>